<evidence type="ECO:0000256" key="1">
    <source>
        <dbReference type="ARBA" id="ARBA00004141"/>
    </source>
</evidence>
<proteinExistence type="predicted"/>
<accession>A0A8J3GAN7</accession>
<comment type="subcellular location">
    <subcellularLocation>
        <location evidence="1">Membrane</location>
        <topology evidence="1">Multi-pass membrane protein</topology>
    </subcellularLocation>
</comment>
<reference evidence="7 8" key="1">
    <citation type="journal article" date="2014" name="Int. J. Syst. Evol. Microbiol.">
        <title>Complete genome sequence of Corynebacterium casei LMG S-19264T (=DSM 44701T), isolated from a smear-ripened cheese.</title>
        <authorList>
            <consortium name="US DOE Joint Genome Institute (JGI-PGF)"/>
            <person name="Walter F."/>
            <person name="Albersmeier A."/>
            <person name="Kalinowski J."/>
            <person name="Ruckert C."/>
        </authorList>
    </citation>
    <scope>NUCLEOTIDE SEQUENCE [LARGE SCALE GENOMIC DNA]</scope>
    <source>
        <strain evidence="7 8">KCTC 12866</strain>
    </source>
</reference>
<sequence length="113" mass="13068">MLVYLMGGLYFLAGVNHFISPRFYLKIMPPYLPYHDFLVMISGVAEIVLGLLLFIPATRSWAAWGIILLLIAVFPANIYMAYGEKFQDISPLIRWGRLPLQFVLIWWAAQYIK</sequence>
<dbReference type="AlphaFoldDB" id="A0A8J3GAN7"/>
<dbReference type="GO" id="GO:0030416">
    <property type="term" value="P:methylamine metabolic process"/>
    <property type="evidence" value="ECO:0007669"/>
    <property type="project" value="InterPro"/>
</dbReference>
<evidence type="ECO:0000256" key="2">
    <source>
        <dbReference type="ARBA" id="ARBA00022692"/>
    </source>
</evidence>
<evidence type="ECO:0000259" key="6">
    <source>
        <dbReference type="Pfam" id="PF07291"/>
    </source>
</evidence>
<feature type="transmembrane region" description="Helical" evidence="5">
    <location>
        <begin position="37"/>
        <end position="55"/>
    </location>
</feature>
<dbReference type="Proteomes" id="UP000598271">
    <property type="component" value="Unassembled WGS sequence"/>
</dbReference>
<keyword evidence="2 5" id="KW-0812">Transmembrane</keyword>
<organism evidence="7 8">
    <name type="scientific">Persicitalea jodogahamensis</name>
    <dbReference type="NCBI Taxonomy" id="402147"/>
    <lineage>
        <taxon>Bacteria</taxon>
        <taxon>Pseudomonadati</taxon>
        <taxon>Bacteroidota</taxon>
        <taxon>Cytophagia</taxon>
        <taxon>Cytophagales</taxon>
        <taxon>Spirosomataceae</taxon>
        <taxon>Persicitalea</taxon>
    </lineage>
</organism>
<evidence type="ECO:0000313" key="7">
    <source>
        <dbReference type="EMBL" id="GHB81257.1"/>
    </source>
</evidence>
<keyword evidence="8" id="KW-1185">Reference proteome</keyword>
<dbReference type="InterPro" id="IPR009908">
    <property type="entry name" value="Methylamine_util_MauE"/>
</dbReference>
<protein>
    <recommendedName>
        <fullName evidence="6">Methylamine utilisation protein MauE domain-containing protein</fullName>
    </recommendedName>
</protein>
<gene>
    <name evidence="7" type="ORF">GCM10007390_40030</name>
</gene>
<dbReference type="PANTHER" id="PTHR36974">
    <property type="entry name" value="MEMBRANE PROTEIN-RELATED"/>
    <property type="match status" value="1"/>
</dbReference>
<dbReference type="Pfam" id="PF07291">
    <property type="entry name" value="MauE"/>
    <property type="match status" value="1"/>
</dbReference>
<feature type="domain" description="Methylamine utilisation protein MauE" evidence="6">
    <location>
        <begin position="3"/>
        <end position="80"/>
    </location>
</feature>
<name>A0A8J3GAN7_9BACT</name>
<dbReference type="GO" id="GO:0016020">
    <property type="term" value="C:membrane"/>
    <property type="evidence" value="ECO:0007669"/>
    <property type="project" value="UniProtKB-SubCell"/>
</dbReference>
<evidence type="ECO:0000256" key="4">
    <source>
        <dbReference type="ARBA" id="ARBA00023136"/>
    </source>
</evidence>
<keyword evidence="3 5" id="KW-1133">Transmembrane helix</keyword>
<feature type="transmembrane region" description="Helical" evidence="5">
    <location>
        <begin position="6"/>
        <end position="25"/>
    </location>
</feature>
<keyword evidence="4 5" id="KW-0472">Membrane</keyword>
<evidence type="ECO:0000256" key="5">
    <source>
        <dbReference type="SAM" id="Phobius"/>
    </source>
</evidence>
<feature type="transmembrane region" description="Helical" evidence="5">
    <location>
        <begin position="61"/>
        <end position="82"/>
    </location>
</feature>
<evidence type="ECO:0000313" key="8">
    <source>
        <dbReference type="Proteomes" id="UP000598271"/>
    </source>
</evidence>
<dbReference type="EMBL" id="BMXF01000004">
    <property type="protein sequence ID" value="GHB81257.1"/>
    <property type="molecule type" value="Genomic_DNA"/>
</dbReference>
<evidence type="ECO:0000256" key="3">
    <source>
        <dbReference type="ARBA" id="ARBA00022989"/>
    </source>
</evidence>
<comment type="caution">
    <text evidence="7">The sequence shown here is derived from an EMBL/GenBank/DDBJ whole genome shotgun (WGS) entry which is preliminary data.</text>
</comment>
<dbReference type="RefSeq" id="WP_189566539.1">
    <property type="nucleotide sequence ID" value="NZ_BMXF01000004.1"/>
</dbReference>
<dbReference type="PANTHER" id="PTHR36974:SF1">
    <property type="entry name" value="DOXX FAMILY MEMBRANE PROTEIN"/>
    <property type="match status" value="1"/>
</dbReference>